<feature type="region of interest" description="Disordered" evidence="1">
    <location>
        <begin position="1"/>
        <end position="32"/>
    </location>
</feature>
<organism evidence="2 3">
    <name type="scientific">Caenorhabditis japonica</name>
    <dbReference type="NCBI Taxonomy" id="281687"/>
    <lineage>
        <taxon>Eukaryota</taxon>
        <taxon>Metazoa</taxon>
        <taxon>Ecdysozoa</taxon>
        <taxon>Nematoda</taxon>
        <taxon>Chromadorea</taxon>
        <taxon>Rhabditida</taxon>
        <taxon>Rhabditina</taxon>
        <taxon>Rhabditomorpha</taxon>
        <taxon>Rhabditoidea</taxon>
        <taxon>Rhabditidae</taxon>
        <taxon>Peloderinae</taxon>
        <taxon>Caenorhabditis</taxon>
    </lineage>
</organism>
<protein>
    <submittedName>
        <fullName evidence="2">Uncharacterized protein</fullName>
    </submittedName>
</protein>
<evidence type="ECO:0000313" key="3">
    <source>
        <dbReference type="Proteomes" id="UP000005237"/>
    </source>
</evidence>
<dbReference type="EnsemblMetazoa" id="CJA19434.1">
    <property type="protein sequence ID" value="CJA19434.1"/>
    <property type="gene ID" value="WBGene00138637"/>
</dbReference>
<feature type="compositionally biased region" description="Low complexity" evidence="1">
    <location>
        <begin position="1"/>
        <end position="18"/>
    </location>
</feature>
<dbReference type="Proteomes" id="UP000005237">
    <property type="component" value="Unassembled WGS sequence"/>
</dbReference>
<keyword evidence="3" id="KW-1185">Reference proteome</keyword>
<evidence type="ECO:0000256" key="1">
    <source>
        <dbReference type="SAM" id="MobiDB-lite"/>
    </source>
</evidence>
<accession>A0A8R1E5T3</accession>
<name>A0A8R1E5T3_CAEJA</name>
<sequence>SSQHMQQQQQQQSHQNHNGAAQLMINRLINGG</sequence>
<dbReference type="AlphaFoldDB" id="A0A8R1E5T3"/>
<evidence type="ECO:0000313" key="2">
    <source>
        <dbReference type="EnsemblMetazoa" id="CJA19434.1"/>
    </source>
</evidence>
<proteinExistence type="predicted"/>
<reference evidence="2" key="2">
    <citation type="submission" date="2022-06" db="UniProtKB">
        <authorList>
            <consortium name="EnsemblMetazoa"/>
        </authorList>
    </citation>
    <scope>IDENTIFICATION</scope>
    <source>
        <strain evidence="2">DF5081</strain>
    </source>
</reference>
<reference evidence="3" key="1">
    <citation type="submission" date="2010-08" db="EMBL/GenBank/DDBJ databases">
        <authorList>
            <consortium name="Caenorhabditis japonica Sequencing Consortium"/>
            <person name="Wilson R.K."/>
        </authorList>
    </citation>
    <scope>NUCLEOTIDE SEQUENCE [LARGE SCALE GENOMIC DNA]</scope>
    <source>
        <strain evidence="3">DF5081</strain>
    </source>
</reference>